<dbReference type="eggNOG" id="KOG1947">
    <property type="taxonomic scope" value="Eukaryota"/>
</dbReference>
<dbReference type="OrthoDB" id="549243at2759"/>
<feature type="domain" description="F-box" evidence="1">
    <location>
        <begin position="1"/>
        <end position="46"/>
    </location>
</feature>
<reference evidence="2 3" key="1">
    <citation type="journal article" date="2011" name="Genome Biol. Evol.">
        <title>Integration of the genetic map and genome assembly of fugu facilitates insights into distinct features of genome evolution in teleosts and mammals.</title>
        <authorList>
            <person name="Kai W."/>
            <person name="Kikuchi K."/>
            <person name="Tohari S."/>
            <person name="Chew A.K."/>
            <person name="Tay A."/>
            <person name="Fujiwara A."/>
            <person name="Hosoya S."/>
            <person name="Suetake H."/>
            <person name="Naruse K."/>
            <person name="Brenner S."/>
            <person name="Suzuki Y."/>
            <person name="Venkatesh B."/>
        </authorList>
    </citation>
    <scope>NUCLEOTIDE SEQUENCE [LARGE SCALE GENOMIC DNA]</scope>
</reference>
<proteinExistence type="predicted"/>
<dbReference type="Pfam" id="PF12937">
    <property type="entry name" value="F-box-like"/>
    <property type="match status" value="1"/>
</dbReference>
<dbReference type="RefSeq" id="XP_003967494.2">
    <property type="nucleotide sequence ID" value="XM_003967445.3"/>
</dbReference>
<reference evidence="2" key="3">
    <citation type="submission" date="2025-09" db="UniProtKB">
        <authorList>
            <consortium name="Ensembl"/>
        </authorList>
    </citation>
    <scope>IDENTIFICATION</scope>
</reference>
<dbReference type="Proteomes" id="UP000005226">
    <property type="component" value="Chromosome 9"/>
</dbReference>
<evidence type="ECO:0000259" key="1">
    <source>
        <dbReference type="PROSITE" id="PS50181"/>
    </source>
</evidence>
<dbReference type="PROSITE" id="PS50181">
    <property type="entry name" value="FBOX"/>
    <property type="match status" value="1"/>
</dbReference>
<reference evidence="2" key="2">
    <citation type="submission" date="2025-08" db="UniProtKB">
        <authorList>
            <consortium name="Ensembl"/>
        </authorList>
    </citation>
    <scope>IDENTIFICATION</scope>
</reference>
<dbReference type="InterPro" id="IPR032675">
    <property type="entry name" value="LRR_dom_sf"/>
</dbReference>
<dbReference type="InterPro" id="IPR050648">
    <property type="entry name" value="F-box_LRR-repeat"/>
</dbReference>
<dbReference type="STRING" id="31033.ENSTRUP00000033124"/>
<dbReference type="InterPro" id="IPR001810">
    <property type="entry name" value="F-box_dom"/>
</dbReference>
<dbReference type="SUPFAM" id="SSF52047">
    <property type="entry name" value="RNI-like"/>
    <property type="match status" value="1"/>
</dbReference>
<dbReference type="AlphaFoldDB" id="H2U858"/>
<dbReference type="GeneTree" id="ENSGT00390000003748"/>
<keyword evidence="3" id="KW-1185">Reference proteome</keyword>
<name>H2U858_TAKRU</name>
<organism evidence="2 3">
    <name type="scientific">Takifugu rubripes</name>
    <name type="common">Japanese pufferfish</name>
    <name type="synonym">Fugu rubripes</name>
    <dbReference type="NCBI Taxonomy" id="31033"/>
    <lineage>
        <taxon>Eukaryota</taxon>
        <taxon>Metazoa</taxon>
        <taxon>Chordata</taxon>
        <taxon>Craniata</taxon>
        <taxon>Vertebrata</taxon>
        <taxon>Euteleostomi</taxon>
        <taxon>Actinopterygii</taxon>
        <taxon>Neopterygii</taxon>
        <taxon>Teleostei</taxon>
        <taxon>Neoteleostei</taxon>
        <taxon>Acanthomorphata</taxon>
        <taxon>Eupercaria</taxon>
        <taxon>Tetraodontiformes</taxon>
        <taxon>Tetradontoidea</taxon>
        <taxon>Tetraodontidae</taxon>
        <taxon>Takifugu</taxon>
    </lineage>
</organism>
<sequence length="227" mass="25933">MHLTQLNHECLLHLFSFLDKDSHKCLSLTCRRLRQVFLDPKLWTLLCFSSLRQLRRDNFVLGPSLRCLNISWHSSRVQVCNIEDWLKSSFQRDICRSHESLVSTFLSHVCCTCPNLLSLTLSGCGHVTDQDLVPVLQSCRKLRLLHLENCSRVTDGSLEGAARHGHSLHRVTVDFCRNVTRAGLQAVRERRPEIQLSAVRSAEMIPDRKPEALAPIRSALQKVLLFS</sequence>
<evidence type="ECO:0000313" key="2">
    <source>
        <dbReference type="Ensembl" id="ENSTRUP00000033124.3"/>
    </source>
</evidence>
<gene>
    <name evidence="2" type="primary">fbxl22</name>
</gene>
<dbReference type="InterPro" id="IPR006553">
    <property type="entry name" value="Leu-rich_rpt_Cys-con_subtyp"/>
</dbReference>
<dbReference type="OMA" id="LQVCNIE"/>
<accession>H2U858</accession>
<dbReference type="InParanoid" id="H2U858"/>
<dbReference type="Ensembl" id="ENSTRUT00000033250.3">
    <property type="protein sequence ID" value="ENSTRUP00000033124.3"/>
    <property type="gene ID" value="ENSTRUG00000013054.3"/>
</dbReference>
<protein>
    <submittedName>
        <fullName evidence="2">F-box and leucine-rich repeat protein 22</fullName>
    </submittedName>
</protein>
<dbReference type="KEGG" id="tru:101062913"/>
<dbReference type="GO" id="GO:0005737">
    <property type="term" value="C:cytoplasm"/>
    <property type="evidence" value="ECO:0007669"/>
    <property type="project" value="TreeGrafter"/>
</dbReference>
<dbReference type="PANTHER" id="PTHR13382">
    <property type="entry name" value="MITOCHONDRIAL ATP SYNTHASE COUPLING FACTOR B"/>
    <property type="match status" value="1"/>
</dbReference>
<dbReference type="Gene3D" id="3.80.10.10">
    <property type="entry name" value="Ribonuclease Inhibitor"/>
    <property type="match status" value="1"/>
</dbReference>
<dbReference type="HOGENOM" id="CLU_1239778_0_0_1"/>
<dbReference type="CTD" id="283807"/>
<evidence type="ECO:0000313" key="3">
    <source>
        <dbReference type="Proteomes" id="UP000005226"/>
    </source>
</evidence>
<dbReference type="GeneID" id="101062913"/>
<dbReference type="SMART" id="SM00367">
    <property type="entry name" value="LRR_CC"/>
    <property type="match status" value="3"/>
</dbReference>